<keyword evidence="1" id="KW-0812">Transmembrane</keyword>
<evidence type="ECO:0000313" key="2">
    <source>
        <dbReference type="EMBL" id="QXH53523.1"/>
    </source>
</evidence>
<organism evidence="2 3">
    <name type="scientific">Pseudomonas fakonensis</name>
    <dbReference type="NCBI Taxonomy" id="2842355"/>
    <lineage>
        <taxon>Bacteria</taxon>
        <taxon>Pseudomonadati</taxon>
        <taxon>Pseudomonadota</taxon>
        <taxon>Gammaproteobacteria</taxon>
        <taxon>Pseudomonadales</taxon>
        <taxon>Pseudomonadaceae</taxon>
        <taxon>Pseudomonas</taxon>
    </lineage>
</organism>
<dbReference type="EMBL" id="CP077076">
    <property type="protein sequence ID" value="QXH53523.1"/>
    <property type="molecule type" value="Genomic_DNA"/>
</dbReference>
<evidence type="ECO:0000313" key="3">
    <source>
        <dbReference type="Proteomes" id="UP001046350"/>
    </source>
</evidence>
<dbReference type="RefSeq" id="WP_217842922.1">
    <property type="nucleotide sequence ID" value="NZ_CP077076.1"/>
</dbReference>
<name>A0ABX8NDF9_9PSED</name>
<protein>
    <recommendedName>
        <fullName evidence="4">TRAP transporter small permease</fullName>
    </recommendedName>
</protein>
<accession>A0ABX8NDF9</accession>
<gene>
    <name evidence="2" type="ORF">KSS94_10580</name>
</gene>
<keyword evidence="1" id="KW-0472">Membrane</keyword>
<dbReference type="Proteomes" id="UP001046350">
    <property type="component" value="Chromosome"/>
</dbReference>
<evidence type="ECO:0008006" key="4">
    <source>
        <dbReference type="Google" id="ProtNLM"/>
    </source>
</evidence>
<evidence type="ECO:0000256" key="1">
    <source>
        <dbReference type="SAM" id="Phobius"/>
    </source>
</evidence>
<keyword evidence="3" id="KW-1185">Reference proteome</keyword>
<feature type="transmembrane region" description="Helical" evidence="1">
    <location>
        <begin position="52"/>
        <end position="74"/>
    </location>
</feature>
<feature type="transmembrane region" description="Helical" evidence="1">
    <location>
        <begin position="20"/>
        <end position="40"/>
    </location>
</feature>
<proteinExistence type="predicted"/>
<sequence length="79" mass="9452">MLSKYIFKDMMRAWQFWGELIYATCMAVIYFEIMAGKGVIEFPLETMHMASFWIMTTVTGAMIIFHALAFTHLFDRWRR</sequence>
<reference evidence="2" key="1">
    <citation type="journal article" date="2021" name="Microorganisms">
        <title>The Ever-Expanding Pseudomonas Genus: Description of 43 New Species and Partition of the Pseudomonas putida Group.</title>
        <authorList>
            <person name="Girard L."/>
            <person name="Lood C."/>
            <person name="Hofte M."/>
            <person name="Vandamme P."/>
            <person name="Rokni-Zadeh H."/>
            <person name="van Noort V."/>
            <person name="Lavigne R."/>
            <person name="De Mot R."/>
        </authorList>
    </citation>
    <scope>NUCLEOTIDE SEQUENCE</scope>
    <source>
        <strain evidence="2">COW40</strain>
    </source>
</reference>
<keyword evidence="1" id="KW-1133">Transmembrane helix</keyword>